<dbReference type="Pfam" id="PF01535">
    <property type="entry name" value="PPR"/>
    <property type="match status" value="4"/>
</dbReference>
<dbReference type="Pfam" id="PF13041">
    <property type="entry name" value="PPR_2"/>
    <property type="match status" value="2"/>
</dbReference>
<dbReference type="NCBIfam" id="TIGR00756">
    <property type="entry name" value="PPR"/>
    <property type="match status" value="5"/>
</dbReference>
<feature type="repeat" description="PPR" evidence="3">
    <location>
        <begin position="575"/>
        <end position="609"/>
    </location>
</feature>
<dbReference type="Pfam" id="PF20431">
    <property type="entry name" value="E_motif"/>
    <property type="match status" value="1"/>
</dbReference>
<sequence>MMHKYQLMPNSEHYGIIVDLLGRAGELDKAMEIVNKMSFLAEPYVWGALLGACRIHHNIKLGEVGAKNLCKLDCTHAGYYMLSNIYAVDEKWESVAELRTLIREKKLKKTIGKSTVEAGTEIYSFVSGDRFHPNFEKIYELLRKLEVKMRVESYIPHIELLQHDADMSLLRQIVPSLIFKSLKSPWQLCCFNPRSEPSHLIHTVTKPIAPNNVVKAICNAFRSGWTWDTLSREFHHIEFNEQLIEKILLELKQPIDAKWALGFFHWAAHRVNFQHCLRSYCLAIHILVRARLNLDARALIETVLKKNAGDSSKFLVVDSLLSCYKITDSTPFVFDLLVQSYSRLRMFDSGFDVCCYLEEHGFSLNLVSFNTFIHVVEKSDENTMVWRIYEHMIWRRIYPNQSTIRTLISSLCKEGKLQKYVEMLDRIHGRRCSPSVIVNTSLVFKIFEEGRVEEGVVLLKRMLQRNMLFDTIAYSLIVYAKLKLGNIVSAQDVYEEMLKRGFRANPFVYTLFIRAYCKEGRIDETHCMMKDMEDMGLKPYEETYNSLVECYAKAGRLEESLRNCEVMMEKGFVPSCAAFNEMVHKLCENGEAEKANAMLTRLLEKGFSPNDITYASLIVGYEKKGDVEEVLKLFYEMVSKSISPGSLVFTTLIKSLCRSGKLEQAEKPFFWIQRFHNFLHCIKGHLFHLQVGLLSPVTGRESSEFFLSTERTHQQFRVYESEHLLLILATIKFGYRISTPMSGFKGNLTERFKNPLRGCVYSLIGKQETNSANKSDTLLNIHTIKFDRAMKFAEFVSCLPIKEYTHLLNGFLNLSVKLPLKLDMGAEIL</sequence>
<feature type="repeat" description="PPR" evidence="3">
    <location>
        <begin position="470"/>
        <end position="504"/>
    </location>
</feature>
<feature type="repeat" description="PPR" evidence="3">
    <location>
        <begin position="400"/>
        <end position="434"/>
    </location>
</feature>
<dbReference type="InterPro" id="IPR002885">
    <property type="entry name" value="PPR_rpt"/>
</dbReference>
<feature type="repeat" description="PPR" evidence="3">
    <location>
        <begin position="540"/>
        <end position="574"/>
    </location>
</feature>
<dbReference type="eggNOG" id="KOG4197">
    <property type="taxonomic scope" value="Eukaryota"/>
</dbReference>
<comment type="similarity">
    <text evidence="1">Belongs to the PPR family. P subfamily.</text>
</comment>
<dbReference type="Gene3D" id="1.25.40.10">
    <property type="entry name" value="Tetratricopeptide repeat domain"/>
    <property type="match status" value="4"/>
</dbReference>
<feature type="repeat" description="PPR" evidence="3">
    <location>
        <begin position="505"/>
        <end position="539"/>
    </location>
</feature>
<evidence type="ECO:0000313" key="5">
    <source>
        <dbReference type="Proteomes" id="UP000030645"/>
    </source>
</evidence>
<protein>
    <submittedName>
        <fullName evidence="4">Uncharacterized protein</fullName>
    </submittedName>
</protein>
<proteinExistence type="inferred from homology"/>
<dbReference type="GO" id="GO:0099402">
    <property type="term" value="P:plant organ development"/>
    <property type="evidence" value="ECO:0007669"/>
    <property type="project" value="UniProtKB-ARBA"/>
</dbReference>
<name>W9R7P1_9ROSA</name>
<dbReference type="PANTHER" id="PTHR47941">
    <property type="entry name" value="PENTATRICOPEPTIDE REPEAT-CONTAINING PROTEIN 3, MITOCHONDRIAL"/>
    <property type="match status" value="1"/>
</dbReference>
<evidence type="ECO:0000313" key="4">
    <source>
        <dbReference type="EMBL" id="EXB56945.1"/>
    </source>
</evidence>
<dbReference type="EMBL" id="KE344319">
    <property type="protein sequence ID" value="EXB56945.1"/>
    <property type="molecule type" value="Genomic_DNA"/>
</dbReference>
<dbReference type="AlphaFoldDB" id="W9R7P1"/>
<keyword evidence="5" id="KW-1185">Reference proteome</keyword>
<dbReference type="InterPro" id="IPR011990">
    <property type="entry name" value="TPR-like_helical_dom_sf"/>
</dbReference>
<evidence type="ECO:0000256" key="3">
    <source>
        <dbReference type="PROSITE-ProRule" id="PRU00708"/>
    </source>
</evidence>
<feature type="repeat" description="PPR" evidence="3">
    <location>
        <begin position="610"/>
        <end position="644"/>
    </location>
</feature>
<dbReference type="InterPro" id="IPR046848">
    <property type="entry name" value="E_motif"/>
</dbReference>
<reference evidence="5" key="1">
    <citation type="submission" date="2013-01" db="EMBL/GenBank/DDBJ databases">
        <title>Draft Genome Sequence of a Mulberry Tree, Morus notabilis C.K. Schneid.</title>
        <authorList>
            <person name="He N."/>
            <person name="Zhao S."/>
        </authorList>
    </citation>
    <scope>NUCLEOTIDE SEQUENCE</scope>
</reference>
<dbReference type="FunFam" id="1.25.40.10:FF:000158">
    <property type="entry name" value="pentatricopeptide repeat-containing protein At2g33680"/>
    <property type="match status" value="1"/>
</dbReference>
<dbReference type="Proteomes" id="UP000030645">
    <property type="component" value="Unassembled WGS sequence"/>
</dbReference>
<dbReference type="SUPFAM" id="SSF81901">
    <property type="entry name" value="HCP-like"/>
    <property type="match status" value="1"/>
</dbReference>
<evidence type="ECO:0000256" key="1">
    <source>
        <dbReference type="ARBA" id="ARBA00007626"/>
    </source>
</evidence>
<organism evidence="4 5">
    <name type="scientific">Morus notabilis</name>
    <dbReference type="NCBI Taxonomy" id="981085"/>
    <lineage>
        <taxon>Eukaryota</taxon>
        <taxon>Viridiplantae</taxon>
        <taxon>Streptophyta</taxon>
        <taxon>Embryophyta</taxon>
        <taxon>Tracheophyta</taxon>
        <taxon>Spermatophyta</taxon>
        <taxon>Magnoliopsida</taxon>
        <taxon>eudicotyledons</taxon>
        <taxon>Gunneridae</taxon>
        <taxon>Pentapetalae</taxon>
        <taxon>rosids</taxon>
        <taxon>fabids</taxon>
        <taxon>Rosales</taxon>
        <taxon>Moraceae</taxon>
        <taxon>Moreae</taxon>
        <taxon>Morus</taxon>
    </lineage>
</organism>
<accession>W9R7P1</accession>
<keyword evidence="2" id="KW-0677">Repeat</keyword>
<dbReference type="PROSITE" id="PS51375">
    <property type="entry name" value="PPR"/>
    <property type="match status" value="6"/>
</dbReference>
<gene>
    <name evidence="4" type="ORF">L484_019990</name>
</gene>
<evidence type="ECO:0000256" key="2">
    <source>
        <dbReference type="ARBA" id="ARBA00022737"/>
    </source>
</evidence>